<evidence type="ECO:0000313" key="2">
    <source>
        <dbReference type="EMBL" id="PMD60037.1"/>
    </source>
</evidence>
<feature type="transmembrane region" description="Helical" evidence="1">
    <location>
        <begin position="370"/>
        <end position="396"/>
    </location>
</feature>
<keyword evidence="1" id="KW-0472">Membrane</keyword>
<proteinExistence type="predicted"/>
<name>A0A2J6TAH8_9HELO</name>
<gene>
    <name evidence="2" type="ORF">K444DRAFT_663582</name>
</gene>
<protein>
    <submittedName>
        <fullName evidence="2">Uncharacterized protein</fullName>
    </submittedName>
</protein>
<keyword evidence="1" id="KW-0812">Transmembrane</keyword>
<dbReference type="Proteomes" id="UP000235371">
    <property type="component" value="Unassembled WGS sequence"/>
</dbReference>
<evidence type="ECO:0000256" key="1">
    <source>
        <dbReference type="SAM" id="Phobius"/>
    </source>
</evidence>
<accession>A0A2J6TAH8</accession>
<dbReference type="EMBL" id="KZ613803">
    <property type="protein sequence ID" value="PMD60037.1"/>
    <property type="molecule type" value="Genomic_DNA"/>
</dbReference>
<reference evidence="2 3" key="1">
    <citation type="submission" date="2016-04" db="EMBL/GenBank/DDBJ databases">
        <title>A degradative enzymes factory behind the ericoid mycorrhizal symbiosis.</title>
        <authorList>
            <consortium name="DOE Joint Genome Institute"/>
            <person name="Martino E."/>
            <person name="Morin E."/>
            <person name="Grelet G."/>
            <person name="Kuo A."/>
            <person name="Kohler A."/>
            <person name="Daghino S."/>
            <person name="Barry K."/>
            <person name="Choi C."/>
            <person name="Cichocki N."/>
            <person name="Clum A."/>
            <person name="Copeland A."/>
            <person name="Hainaut M."/>
            <person name="Haridas S."/>
            <person name="Labutti K."/>
            <person name="Lindquist E."/>
            <person name="Lipzen A."/>
            <person name="Khouja H.-R."/>
            <person name="Murat C."/>
            <person name="Ohm R."/>
            <person name="Olson A."/>
            <person name="Spatafora J."/>
            <person name="Veneault-Fourrey C."/>
            <person name="Henrissat B."/>
            <person name="Grigoriev I."/>
            <person name="Martin F."/>
            <person name="Perotto S."/>
        </authorList>
    </citation>
    <scope>NUCLEOTIDE SEQUENCE [LARGE SCALE GENOMIC DNA]</scope>
    <source>
        <strain evidence="2 3">E</strain>
    </source>
</reference>
<keyword evidence="3" id="KW-1185">Reference proteome</keyword>
<dbReference type="GeneID" id="36594925"/>
<feature type="transmembrane region" description="Helical" evidence="1">
    <location>
        <begin position="80"/>
        <end position="104"/>
    </location>
</feature>
<dbReference type="AlphaFoldDB" id="A0A2J6TAH8"/>
<feature type="transmembrane region" description="Helical" evidence="1">
    <location>
        <begin position="12"/>
        <end position="33"/>
    </location>
</feature>
<keyword evidence="1" id="KW-1133">Transmembrane helix</keyword>
<dbReference type="OrthoDB" id="5399485at2759"/>
<organism evidence="2 3">
    <name type="scientific">Hyaloscypha bicolor E</name>
    <dbReference type="NCBI Taxonomy" id="1095630"/>
    <lineage>
        <taxon>Eukaryota</taxon>
        <taxon>Fungi</taxon>
        <taxon>Dikarya</taxon>
        <taxon>Ascomycota</taxon>
        <taxon>Pezizomycotina</taxon>
        <taxon>Leotiomycetes</taxon>
        <taxon>Helotiales</taxon>
        <taxon>Hyaloscyphaceae</taxon>
        <taxon>Hyaloscypha</taxon>
        <taxon>Hyaloscypha bicolor</taxon>
    </lineage>
</organism>
<sequence>MPSLHVTSRIDASYLRIVLRVYFISALFLLGTLGRQCCKLATKVDLLQGETVSINRMTGWLQARDVAVVLWKLRRLPGGVWLGLMMIVSSILTLTADLAVTGLVKPVTLPDLCPFTEGLVLDWSDNVETFYAPPPNGYPALIAANVQVYSDQWNRTIPHEYQCLVGIYRKVPWDGDQFFCGSEQDVLGGWECTDLLKDYDFSPDQTPSDIRESLYTNGLQYYSNASFTDYGDSLGNTAHLAIWSSSALSDGVLEPFDVLVSVDLTGHKMDQKTMKTYQCTVTGQVDNINRILSQMKSVTTLNQWADGLEGILYMGADTAISIYAKGNMEQYLNSLTMVQGGSNTILTNYTVDGDHRYYGCVREWTTLNPAIIALVVFASVILVITIVYWLVLLGFIGKYALSKKIRGDGGRKNIKPVPDSTLSWILQAAREAAMSGGSNYGYGDAAMLLGVPRKEQELRGWSFSITDNVNGVARVVRRRGEAAPLMYENVFVHHEYKR</sequence>
<dbReference type="RefSeq" id="XP_024736941.1">
    <property type="nucleotide sequence ID" value="XM_024886848.1"/>
</dbReference>
<dbReference type="InParanoid" id="A0A2J6TAH8"/>
<evidence type="ECO:0000313" key="3">
    <source>
        <dbReference type="Proteomes" id="UP000235371"/>
    </source>
</evidence>